<dbReference type="GO" id="GO:0003676">
    <property type="term" value="F:nucleic acid binding"/>
    <property type="evidence" value="ECO:0007669"/>
    <property type="project" value="InterPro"/>
</dbReference>
<evidence type="ECO:0000256" key="2">
    <source>
        <dbReference type="SAM" id="MobiDB-lite"/>
    </source>
</evidence>
<protein>
    <submittedName>
        <fullName evidence="6">Ribonuclease H-like domain-containing protein</fullName>
    </submittedName>
</protein>
<comment type="caution">
    <text evidence="6">The sequence shown here is derived from an EMBL/GenBank/DDBJ whole genome shotgun (WGS) entry which is preliminary data.</text>
</comment>
<reference evidence="6" key="1">
    <citation type="journal article" date="2019" name="Sci. Rep.">
        <title>Draft genome of Tanacetum cinerariifolium, the natural source of mosquito coil.</title>
        <authorList>
            <person name="Yamashiro T."/>
            <person name="Shiraishi A."/>
            <person name="Satake H."/>
            <person name="Nakayama K."/>
        </authorList>
    </citation>
    <scope>NUCLEOTIDE SEQUENCE</scope>
</reference>
<dbReference type="InterPro" id="IPR036875">
    <property type="entry name" value="Znf_CCHC_sf"/>
</dbReference>
<evidence type="ECO:0000259" key="5">
    <source>
        <dbReference type="Pfam" id="PF22936"/>
    </source>
</evidence>
<dbReference type="PANTHER" id="PTHR11439:SF495">
    <property type="entry name" value="REVERSE TRANSCRIPTASE, RNA-DEPENDENT DNA POLYMERASE-RELATED"/>
    <property type="match status" value="1"/>
</dbReference>
<feature type="domain" description="GAG-pre-integrase" evidence="4">
    <location>
        <begin position="782"/>
        <end position="845"/>
    </location>
</feature>
<feature type="compositionally biased region" description="Basic and acidic residues" evidence="2">
    <location>
        <begin position="868"/>
        <end position="879"/>
    </location>
</feature>
<dbReference type="AlphaFoldDB" id="A0A6L2LZC8"/>
<evidence type="ECO:0000259" key="3">
    <source>
        <dbReference type="Pfam" id="PF07727"/>
    </source>
</evidence>
<proteinExistence type="predicted"/>
<evidence type="ECO:0000256" key="1">
    <source>
        <dbReference type="SAM" id="Coils"/>
    </source>
</evidence>
<feature type="domain" description="Retrovirus-related Pol polyprotein from transposon TNT 1-94-like beta-barrel" evidence="5">
    <location>
        <begin position="680"/>
        <end position="747"/>
    </location>
</feature>
<dbReference type="SUPFAM" id="SSF57756">
    <property type="entry name" value="Retrovirus zinc finger-like domains"/>
    <property type="match status" value="1"/>
</dbReference>
<name>A0A6L2LZC8_TANCI</name>
<dbReference type="GO" id="GO:0008270">
    <property type="term" value="F:zinc ion binding"/>
    <property type="evidence" value="ECO:0007669"/>
    <property type="project" value="InterPro"/>
</dbReference>
<dbReference type="InterPro" id="IPR013103">
    <property type="entry name" value="RVT_2"/>
</dbReference>
<feature type="region of interest" description="Disordered" evidence="2">
    <location>
        <begin position="857"/>
        <end position="879"/>
    </location>
</feature>
<feature type="coiled-coil region" evidence="1">
    <location>
        <begin position="219"/>
        <end position="246"/>
    </location>
</feature>
<organism evidence="6">
    <name type="scientific">Tanacetum cinerariifolium</name>
    <name type="common">Dalmatian daisy</name>
    <name type="synonym">Chrysanthemum cinerariifolium</name>
    <dbReference type="NCBI Taxonomy" id="118510"/>
    <lineage>
        <taxon>Eukaryota</taxon>
        <taxon>Viridiplantae</taxon>
        <taxon>Streptophyta</taxon>
        <taxon>Embryophyta</taxon>
        <taxon>Tracheophyta</taxon>
        <taxon>Spermatophyta</taxon>
        <taxon>Magnoliopsida</taxon>
        <taxon>eudicotyledons</taxon>
        <taxon>Gunneridae</taxon>
        <taxon>Pentapetalae</taxon>
        <taxon>asterids</taxon>
        <taxon>campanulids</taxon>
        <taxon>Asterales</taxon>
        <taxon>Asteraceae</taxon>
        <taxon>Asteroideae</taxon>
        <taxon>Anthemideae</taxon>
        <taxon>Anthemidinae</taxon>
        <taxon>Tanacetum</taxon>
    </lineage>
</organism>
<dbReference type="EMBL" id="BKCJ010005212">
    <property type="protein sequence ID" value="GEU65495.1"/>
    <property type="molecule type" value="Genomic_DNA"/>
</dbReference>
<evidence type="ECO:0000259" key="4">
    <source>
        <dbReference type="Pfam" id="PF13976"/>
    </source>
</evidence>
<feature type="domain" description="Reverse transcriptase Ty1/copia-type" evidence="3">
    <location>
        <begin position="998"/>
        <end position="1083"/>
    </location>
</feature>
<dbReference type="InterPro" id="IPR054722">
    <property type="entry name" value="PolX-like_BBD"/>
</dbReference>
<sequence length="1209" mass="137027">MTPHQKTKRAYAPKKIPLSPKRDNLAKDSIFHHFKELGKSILAFDSDLLGVKESLYPLGLGMRRTRDPLRTFGGKKLYKCYSVLNLGIRGIRRRQLKHGALNLYVGSGMRAAIKAIATNKVSLDPETSCQNLIVPAFLKEPMCKVYKLLVPLLELSRFEIPLGELEASQVAYLVASITLDSARSYVMQEKRLAKKNELKAKGTLLMAFPDKHQLKFNIYKDAKSLMKAIEKRLQKLISQLEILDESHSQEYINLKFLISLPSEWRTHTLIWRNKADMEDQILDDLFNKLKIYEAKIKSSSSTSHNTQNIAFVSLNNTDNTNESVSVVPSIFAASTKTLVSTLPNVDNLSDAVIYSFFTRQSNSPQRFLQRTGRNLGANGTTAIGFDMSKAEFYNCHRRGHFARECRSPWDTRNKDTQRRTVPVETFTFNVLVSQCDGVGLGYDNQVFHSQVFDCDELTSSESNDIVPTSPVHYRYKSGEGYHAVPPLYTRNFMPLTPDLVFHDTPTASEIVPNVFNIEPSTTKLNKDMSQSNRPSAPIIEDWVSNSEDESEYYDFHEKQMVQKPARNHAMTVNHQNSARMTHPQSNKPVVPIAVLTRSRFVLLNASRTVSTVVTQTTMENQRPIKHVVNKAKKVNVVTGTKRNWVWKPKCIVLDDVSRLISASMTLKQFDYTDALGRFNCSRYMTENISYLFEFEEINGGYVAFGGNPKGKITSKGKIITRKLDFDDVYFVKELKFNLFSVSQMCDKKNNVLFTDTKCVVLSSDFKLADKNHVLLRVPRENNMYNVDLKNVVPSGDLNCLFAKPRLDESNLWHRRLGHINFKTMNKLVKGLPSKVFENNHTCVAYVDAAFDVKANENEVHVSPSSSDTPKKHDEKAKREAKGKILIDLSTRVRDLRDEFEEFSVNITNRVNAASAPVTAVRPNLTNSTNNFNAVSPSDNAVNDEEDVGAEADFSNLETNISVSLILTTRVHKDHLVSQFIGELTLAPQTRSLARMRRTQEEGMDYKEVFAQVAMIKAIRLFLAYASFMGFIVYQMDVKSAFLYETIKEEVYVCQPLGFKNPDYPDKVYKVVKALYRLHQAPRACQDKYIAEILRKFGLTDGKSASTPIDTEKPLLKDFNGEDVDIHIYRYLKGKPHLGLWYPKYSPFNLVAYSNSDYTGASLDRKSTIGGCQFLGCRLIYWQCKKHTVVATSSTEAEYVAAASCCAQVL</sequence>
<dbReference type="CDD" id="cd09272">
    <property type="entry name" value="RNase_HI_RT_Ty1"/>
    <property type="match status" value="1"/>
</dbReference>
<dbReference type="Pfam" id="PF22936">
    <property type="entry name" value="Pol_BBD"/>
    <property type="match status" value="1"/>
</dbReference>
<dbReference type="InterPro" id="IPR025724">
    <property type="entry name" value="GAG-pre-integrase_dom"/>
</dbReference>
<accession>A0A6L2LZC8</accession>
<gene>
    <name evidence="6" type="ORF">Tci_037473</name>
</gene>
<keyword evidence="1" id="KW-0175">Coiled coil</keyword>
<dbReference type="Pfam" id="PF13976">
    <property type="entry name" value="gag_pre-integrs"/>
    <property type="match status" value="1"/>
</dbReference>
<evidence type="ECO:0000313" key="6">
    <source>
        <dbReference type="EMBL" id="GEU65495.1"/>
    </source>
</evidence>
<dbReference type="PANTHER" id="PTHR11439">
    <property type="entry name" value="GAG-POL-RELATED RETROTRANSPOSON"/>
    <property type="match status" value="1"/>
</dbReference>
<dbReference type="Pfam" id="PF07727">
    <property type="entry name" value="RVT_2"/>
    <property type="match status" value="1"/>
</dbReference>